<dbReference type="AlphaFoldDB" id="A0A6C2TYE7"/>
<evidence type="ECO:0000313" key="8">
    <source>
        <dbReference type="EMBL" id="VGO12758.1"/>
    </source>
</evidence>
<keyword evidence="4" id="KW-0732">Signal</keyword>
<comment type="cofactor">
    <cofactor evidence="1">
        <name>Ca(2+)</name>
        <dbReference type="ChEBI" id="CHEBI:29108"/>
    </cofactor>
</comment>
<dbReference type="SUPFAM" id="SSF53649">
    <property type="entry name" value="Alkaline phosphatase-like"/>
    <property type="match status" value="1"/>
</dbReference>
<reference evidence="8 9" key="1">
    <citation type="submission" date="2019-04" db="EMBL/GenBank/DDBJ databases">
        <authorList>
            <person name="Van Vliet M D."/>
        </authorList>
    </citation>
    <scope>NUCLEOTIDE SEQUENCE [LARGE SCALE GENOMIC DNA]</scope>
    <source>
        <strain evidence="8 9">F1</strain>
    </source>
</reference>
<comment type="similarity">
    <text evidence="2">Belongs to the sulfatase family.</text>
</comment>
<keyword evidence="6" id="KW-0106">Calcium</keyword>
<dbReference type="GO" id="GO:0046872">
    <property type="term" value="F:metal ion binding"/>
    <property type="evidence" value="ECO:0007669"/>
    <property type="project" value="UniProtKB-KW"/>
</dbReference>
<dbReference type="InterPro" id="IPR035874">
    <property type="entry name" value="IDS"/>
</dbReference>
<evidence type="ECO:0000256" key="4">
    <source>
        <dbReference type="ARBA" id="ARBA00022729"/>
    </source>
</evidence>
<proteinExistence type="inferred from homology"/>
<evidence type="ECO:0000256" key="5">
    <source>
        <dbReference type="ARBA" id="ARBA00022801"/>
    </source>
</evidence>
<dbReference type="Gene3D" id="3.40.720.10">
    <property type="entry name" value="Alkaline Phosphatase, subunit A"/>
    <property type="match status" value="1"/>
</dbReference>
<evidence type="ECO:0000256" key="1">
    <source>
        <dbReference type="ARBA" id="ARBA00001913"/>
    </source>
</evidence>
<accession>A0A6C2TYE7</accession>
<dbReference type="GO" id="GO:0004423">
    <property type="term" value="F:iduronate-2-sulfatase activity"/>
    <property type="evidence" value="ECO:0007669"/>
    <property type="project" value="InterPro"/>
</dbReference>
<evidence type="ECO:0000256" key="6">
    <source>
        <dbReference type="ARBA" id="ARBA00022837"/>
    </source>
</evidence>
<dbReference type="InterPro" id="IPR000917">
    <property type="entry name" value="Sulfatase_N"/>
</dbReference>
<dbReference type="Pfam" id="PF00884">
    <property type="entry name" value="Sulfatase"/>
    <property type="match status" value="1"/>
</dbReference>
<dbReference type="CDD" id="cd16030">
    <property type="entry name" value="iduronate-2-sulfatase"/>
    <property type="match status" value="1"/>
</dbReference>
<dbReference type="Proteomes" id="UP000366872">
    <property type="component" value="Unassembled WGS sequence"/>
</dbReference>
<evidence type="ECO:0000256" key="3">
    <source>
        <dbReference type="ARBA" id="ARBA00022723"/>
    </source>
</evidence>
<name>A0A6C2TYE7_PONDE</name>
<gene>
    <name evidence="8" type="ORF">PDESU_01312</name>
</gene>
<dbReference type="PANTHER" id="PTHR45953">
    <property type="entry name" value="IDURONATE 2-SULFATASE"/>
    <property type="match status" value="1"/>
</dbReference>
<protein>
    <submittedName>
        <fullName evidence="8">Arylsulfatase</fullName>
    </submittedName>
</protein>
<organism evidence="8 9">
    <name type="scientific">Pontiella desulfatans</name>
    <dbReference type="NCBI Taxonomy" id="2750659"/>
    <lineage>
        <taxon>Bacteria</taxon>
        <taxon>Pseudomonadati</taxon>
        <taxon>Kiritimatiellota</taxon>
        <taxon>Kiritimatiellia</taxon>
        <taxon>Kiritimatiellales</taxon>
        <taxon>Pontiellaceae</taxon>
        <taxon>Pontiella</taxon>
    </lineage>
</organism>
<evidence type="ECO:0000259" key="7">
    <source>
        <dbReference type="Pfam" id="PF00884"/>
    </source>
</evidence>
<feature type="domain" description="Sulfatase N-terminal" evidence="7">
    <location>
        <begin position="24"/>
        <end position="390"/>
    </location>
</feature>
<dbReference type="GO" id="GO:0005737">
    <property type="term" value="C:cytoplasm"/>
    <property type="evidence" value="ECO:0007669"/>
    <property type="project" value="TreeGrafter"/>
</dbReference>
<keyword evidence="5" id="KW-0378">Hydrolase</keyword>
<dbReference type="PROSITE" id="PS51257">
    <property type="entry name" value="PROKAR_LIPOPROTEIN"/>
    <property type="match status" value="1"/>
</dbReference>
<keyword evidence="9" id="KW-1185">Reference proteome</keyword>
<sequence>MLEKWMPTVVLLATVLGCNAAKRPNILFIAVDDLRPELGCYGSEIAITPNIDKLAADGLLFNRAYCQEPICGPSRASLMCGARPDTIGVVENHAHFRELNPNIVTLSQHFIANGYEAAEVGKIFHSAKFADQEFSWSREPAKTNLPKPVTYALPENRAIVAANQKRLAAKYGAENIKGTGIVQGPAYECADVPDTTYRDGRNAQIAIDTIKEMLQNQDKPFFMGMGFYKPHLSFIAPKKYWDLYEREKIPLSNQPDAPMHGSAMGLHPSFEMRVRHGVPKDGKPFSPEQSRTYKHAYLACVSYIDAQIGMVIEALEEAGARDNTVIILWGDHGWHLGDMGIWGKATNYEIATRVPLMIWTPDMPKGSRGKTTEALVELVDMYPTLCELAGLEKPGHLEGTSFAPLLKNPSGKWKKAAFTQFPNPALREWAANPLSPFMRETFFGPLILEIENKIKQQQGGKWDRDLFENHLMGYAMRTERYRFIAWKDTQHPDAEPLFVELYDHKTDPTETKNVAEQQPELVADLLIQLSTGWKGALPNGAEAK</sequence>
<dbReference type="InterPro" id="IPR017850">
    <property type="entry name" value="Alkaline_phosphatase_core_sf"/>
</dbReference>
<dbReference type="PANTHER" id="PTHR45953:SF1">
    <property type="entry name" value="IDURONATE 2-SULFATASE"/>
    <property type="match status" value="1"/>
</dbReference>
<evidence type="ECO:0000313" key="9">
    <source>
        <dbReference type="Proteomes" id="UP000366872"/>
    </source>
</evidence>
<keyword evidence="3" id="KW-0479">Metal-binding</keyword>
<dbReference type="EMBL" id="CAAHFG010000001">
    <property type="protein sequence ID" value="VGO12758.1"/>
    <property type="molecule type" value="Genomic_DNA"/>
</dbReference>
<evidence type="ECO:0000256" key="2">
    <source>
        <dbReference type="ARBA" id="ARBA00008779"/>
    </source>
</evidence>